<dbReference type="NCBIfam" id="NF001126">
    <property type="entry name" value="PRK00139.1-4"/>
    <property type="match status" value="1"/>
</dbReference>
<keyword evidence="3 9" id="KW-0436">Ligase</keyword>
<keyword evidence="14" id="KW-1185">Reference proteome</keyword>
<dbReference type="Gene3D" id="3.90.190.20">
    <property type="entry name" value="Mur ligase, C-terminal domain"/>
    <property type="match status" value="1"/>
</dbReference>
<dbReference type="InterPro" id="IPR004101">
    <property type="entry name" value="Mur_ligase_C"/>
</dbReference>
<evidence type="ECO:0000256" key="2">
    <source>
        <dbReference type="ARBA" id="ARBA00022490"/>
    </source>
</evidence>
<comment type="function">
    <text evidence="9">Catalyzes the addition of meso-diaminopimelic acid to the nucleotide precursor UDP-N-acetylmuramoyl-L-alanyl-D-glutamate (UMAG) in the biosynthesis of bacterial cell-wall peptidoglycan.</text>
</comment>
<dbReference type="EMBL" id="AP027370">
    <property type="protein sequence ID" value="BDY13233.1"/>
    <property type="molecule type" value="Genomic_DNA"/>
</dbReference>
<feature type="binding site" evidence="9">
    <location>
        <position position="16"/>
    </location>
    <ligand>
        <name>UDP-N-acetyl-alpha-D-muramoyl-L-alanyl-D-glutamate</name>
        <dbReference type="ChEBI" id="CHEBI:83900"/>
    </ligand>
</feature>
<evidence type="ECO:0000256" key="3">
    <source>
        <dbReference type="ARBA" id="ARBA00022598"/>
    </source>
</evidence>
<feature type="binding site" evidence="9">
    <location>
        <begin position="349"/>
        <end position="352"/>
    </location>
    <ligand>
        <name>meso-2,6-diaminopimelate</name>
        <dbReference type="ChEBI" id="CHEBI:57791"/>
    </ligand>
</feature>
<dbReference type="InterPro" id="IPR013221">
    <property type="entry name" value="Mur_ligase_cen"/>
</dbReference>
<evidence type="ECO:0000256" key="7">
    <source>
        <dbReference type="ARBA" id="ARBA00022984"/>
    </source>
</evidence>
<sequence>MTVDFGSGIGRVADDSREADKDTAFLSTRLNRSFATEAKAKGSQIITPKGLIENLQLADLDVVGITGTNGKTTTAAAIYSILLDLGYKTALQGTRGFFINDEKIEEKSLTTPPSLATIAHMAEAKSHGCEFFVMEVSSHAIEQERIEGIDFALKIHTNVTSDHLDYHGSIEAYRAVKSSFFQDSGKKLINRDEEILKFNMQNAYSYGIENPATYKVMAYTLGGGVSGVLKHFETVVPFETTLQGFFNLYNITAAIAAAHILTAEEIGEICEAAENFGGVAGRMETVSEDPLIIVDFAHTEDGIKQVLDSLKEKEVRVVFGAGGDRDRSKRPAMGRAAASIAKKVYLTSDNPRSEDPVKIIEEIVEGITEKEKVEKIVDRREAIERAIEELQPGEVLLVLGKGDETYQEIAGKRIPFDDRQTIREILASRI</sequence>
<evidence type="ECO:0000313" key="13">
    <source>
        <dbReference type="EMBL" id="BDY13233.1"/>
    </source>
</evidence>
<dbReference type="HAMAP" id="MF_00208">
    <property type="entry name" value="MurE"/>
    <property type="match status" value="1"/>
</dbReference>
<keyword evidence="4 9" id="KW-0547">Nucleotide-binding</keyword>
<comment type="PTM">
    <text evidence="9">Carboxylation is probably crucial for Mg(2+) binding and, consequently, for the gamma-phosphate positioning of ATP.</text>
</comment>
<feature type="short sequence motif" description="Meso-diaminopimelate recognition motif" evidence="9">
    <location>
        <begin position="349"/>
        <end position="352"/>
    </location>
</feature>
<evidence type="ECO:0000313" key="14">
    <source>
        <dbReference type="Proteomes" id="UP001321445"/>
    </source>
</evidence>
<dbReference type="Pfam" id="PF02875">
    <property type="entry name" value="Mur_ligase_C"/>
    <property type="match status" value="1"/>
</dbReference>
<dbReference type="InterPro" id="IPR036615">
    <property type="entry name" value="Mur_ligase_C_dom_sf"/>
</dbReference>
<evidence type="ECO:0000259" key="12">
    <source>
        <dbReference type="Pfam" id="PF08245"/>
    </source>
</evidence>
<accession>A0ABN6WW86</accession>
<keyword evidence="9" id="KW-0460">Magnesium</keyword>
<evidence type="ECO:0000256" key="8">
    <source>
        <dbReference type="ARBA" id="ARBA00023316"/>
    </source>
</evidence>
<dbReference type="Gene3D" id="3.40.1190.10">
    <property type="entry name" value="Mur-like, catalytic domain"/>
    <property type="match status" value="1"/>
</dbReference>
<keyword evidence="8 9" id="KW-0961">Cell wall biogenesis/degradation</keyword>
<dbReference type="PROSITE" id="PS01011">
    <property type="entry name" value="FOLYLPOLYGLU_SYNT_1"/>
    <property type="match status" value="1"/>
</dbReference>
<evidence type="ECO:0000256" key="5">
    <source>
        <dbReference type="ARBA" id="ARBA00022840"/>
    </source>
</evidence>
<comment type="caution">
    <text evidence="9">Lacks conserved residue(s) required for the propagation of feature annotation.</text>
</comment>
<comment type="cofactor">
    <cofactor evidence="9">
        <name>Mg(2+)</name>
        <dbReference type="ChEBI" id="CHEBI:18420"/>
    </cofactor>
</comment>
<reference evidence="13 14" key="1">
    <citation type="submission" date="2023-03" db="EMBL/GenBank/DDBJ databases">
        <title>Description of Hydrogenimonas sp. ISO32.</title>
        <authorList>
            <person name="Mino S."/>
            <person name="Fukazawa S."/>
            <person name="Sawabe T."/>
        </authorList>
    </citation>
    <scope>NUCLEOTIDE SEQUENCE [LARGE SCALE GENOMIC DNA]</scope>
    <source>
        <strain evidence="13 14">ISO32</strain>
    </source>
</reference>
<feature type="binding site" evidence="9">
    <location>
        <position position="145"/>
    </location>
    <ligand>
        <name>UDP-N-acetyl-alpha-D-muramoyl-L-alanyl-D-glutamate</name>
        <dbReference type="ChEBI" id="CHEBI:83900"/>
    </ligand>
</feature>
<comment type="similarity">
    <text evidence="1 9">Belongs to the MurCDEF family. MurE subfamily.</text>
</comment>
<dbReference type="InterPro" id="IPR018109">
    <property type="entry name" value="Folylpolyglutamate_synth_CS"/>
</dbReference>
<evidence type="ECO:0000256" key="10">
    <source>
        <dbReference type="RuleBase" id="RU004135"/>
    </source>
</evidence>
<keyword evidence="7 9" id="KW-0573">Peptidoglycan synthesis</keyword>
<protein>
    <recommendedName>
        <fullName evidence="9">UDP-N-acetylmuramoyl-L-alanyl-D-glutamate--2,6-diaminopimelate ligase</fullName>
        <ecNumber evidence="9">6.3.2.13</ecNumber>
    </recommendedName>
    <alternativeName>
        <fullName evidence="9">Meso-A2pm-adding enzyme</fullName>
    </alternativeName>
    <alternativeName>
        <fullName evidence="9">Meso-diaminopimelate-adding enzyme</fullName>
    </alternativeName>
    <alternativeName>
        <fullName evidence="9">UDP-MurNAc-L-Ala-D-Glu:meso-diaminopimelate ligase</fullName>
    </alternativeName>
    <alternativeName>
        <fullName evidence="9">UDP-MurNAc-tripeptide synthetase</fullName>
    </alternativeName>
    <alternativeName>
        <fullName evidence="9">UDP-N-acetylmuramyl-tripeptide synthetase</fullName>
    </alternativeName>
</protein>
<dbReference type="NCBIfam" id="TIGR01085">
    <property type="entry name" value="murE"/>
    <property type="match status" value="1"/>
</dbReference>
<feature type="modified residue" description="N6-carboxylysine" evidence="9">
    <location>
        <position position="177"/>
    </location>
</feature>
<feature type="domain" description="Mur ligase central" evidence="12">
    <location>
        <begin position="65"/>
        <end position="258"/>
    </location>
</feature>
<feature type="binding site" evidence="9">
    <location>
        <begin position="110"/>
        <end position="111"/>
    </location>
    <ligand>
        <name>UDP-N-acetyl-alpha-D-muramoyl-L-alanyl-D-glutamate</name>
        <dbReference type="ChEBI" id="CHEBI:83900"/>
    </ligand>
</feature>
<keyword evidence="6 9" id="KW-0133">Cell shape</keyword>
<name>A0ABN6WW86_9BACT</name>
<dbReference type="PANTHER" id="PTHR23135:SF4">
    <property type="entry name" value="UDP-N-ACETYLMURAMOYL-L-ALANYL-D-GLUTAMATE--2,6-DIAMINOPIMELATE LIGASE MURE HOMOLOG, CHLOROPLASTIC"/>
    <property type="match status" value="1"/>
</dbReference>
<feature type="domain" description="Mur ligase C-terminal" evidence="11">
    <location>
        <begin position="281"/>
        <end position="402"/>
    </location>
</feature>
<organism evidence="13 14">
    <name type="scientific">Hydrogenimonas cancrithermarum</name>
    <dbReference type="NCBI Taxonomy" id="2993563"/>
    <lineage>
        <taxon>Bacteria</taxon>
        <taxon>Pseudomonadati</taxon>
        <taxon>Campylobacterota</taxon>
        <taxon>Epsilonproteobacteria</taxon>
        <taxon>Campylobacterales</taxon>
        <taxon>Hydrogenimonadaceae</taxon>
        <taxon>Hydrogenimonas</taxon>
    </lineage>
</organism>
<dbReference type="PANTHER" id="PTHR23135">
    <property type="entry name" value="MUR LIGASE FAMILY MEMBER"/>
    <property type="match status" value="1"/>
</dbReference>
<evidence type="ECO:0000256" key="6">
    <source>
        <dbReference type="ARBA" id="ARBA00022960"/>
    </source>
</evidence>
<evidence type="ECO:0000256" key="9">
    <source>
        <dbReference type="HAMAP-Rule" id="MF_00208"/>
    </source>
</evidence>
<dbReference type="SUPFAM" id="SSF53623">
    <property type="entry name" value="MurD-like peptide ligases, catalytic domain"/>
    <property type="match status" value="1"/>
</dbReference>
<gene>
    <name evidence="9 13" type="primary">murE</name>
    <name evidence="13" type="ORF">HCR_15450</name>
</gene>
<dbReference type="SUPFAM" id="SSF53244">
    <property type="entry name" value="MurD-like peptide ligases, peptide-binding domain"/>
    <property type="match status" value="1"/>
</dbReference>
<feature type="binding site" evidence="9">
    <location>
        <position position="137"/>
    </location>
    <ligand>
        <name>UDP-N-acetyl-alpha-D-muramoyl-L-alanyl-D-glutamate</name>
        <dbReference type="ChEBI" id="CHEBI:83900"/>
    </ligand>
</feature>
<comment type="subcellular location">
    <subcellularLocation>
        <location evidence="9 10">Cytoplasm</location>
    </subcellularLocation>
</comment>
<feature type="binding site" evidence="9">
    <location>
        <begin position="67"/>
        <end position="73"/>
    </location>
    <ligand>
        <name>ATP</name>
        <dbReference type="ChEBI" id="CHEBI:30616"/>
    </ligand>
</feature>
<keyword evidence="5 9" id="KW-0067">ATP-binding</keyword>
<comment type="pathway">
    <text evidence="9 10">Cell wall biogenesis; peptidoglycan biosynthesis.</text>
</comment>
<feature type="binding site" evidence="9">
    <location>
        <position position="143"/>
    </location>
    <ligand>
        <name>UDP-N-acetyl-alpha-D-muramoyl-L-alanyl-D-glutamate</name>
        <dbReference type="ChEBI" id="CHEBI:83900"/>
    </ligand>
</feature>
<feature type="binding site" evidence="9">
    <location>
        <position position="404"/>
    </location>
    <ligand>
        <name>meso-2,6-diaminopimelate</name>
        <dbReference type="ChEBI" id="CHEBI:57791"/>
    </ligand>
</feature>
<keyword evidence="2 9" id="KW-0963">Cytoplasm</keyword>
<dbReference type="Proteomes" id="UP001321445">
    <property type="component" value="Chromosome"/>
</dbReference>
<keyword evidence="9 10" id="KW-0131">Cell cycle</keyword>
<evidence type="ECO:0000256" key="1">
    <source>
        <dbReference type="ARBA" id="ARBA00005898"/>
    </source>
</evidence>
<dbReference type="EC" id="6.3.2.13" evidence="9"/>
<feature type="binding site" evidence="9">
    <location>
        <position position="400"/>
    </location>
    <ligand>
        <name>meso-2,6-diaminopimelate</name>
        <dbReference type="ChEBI" id="CHEBI:57791"/>
    </ligand>
</feature>
<dbReference type="Pfam" id="PF08245">
    <property type="entry name" value="Mur_ligase_M"/>
    <property type="match status" value="1"/>
</dbReference>
<dbReference type="InterPro" id="IPR005761">
    <property type="entry name" value="UDP-N-AcMur-Glu-dNH2Pim_ligase"/>
</dbReference>
<dbReference type="RefSeq" id="WP_286336193.1">
    <property type="nucleotide sequence ID" value="NZ_AP027370.1"/>
</dbReference>
<feature type="binding site" evidence="9">
    <location>
        <position position="325"/>
    </location>
    <ligand>
        <name>meso-2,6-diaminopimelate</name>
        <dbReference type="ChEBI" id="CHEBI:57791"/>
    </ligand>
</feature>
<keyword evidence="9 10" id="KW-0132">Cell division</keyword>
<comment type="catalytic activity">
    <reaction evidence="9">
        <text>UDP-N-acetyl-alpha-D-muramoyl-L-alanyl-D-glutamate + meso-2,6-diaminopimelate + ATP = UDP-N-acetyl-alpha-D-muramoyl-L-alanyl-gamma-D-glutamyl-meso-2,6-diaminopimelate + ADP + phosphate + H(+)</text>
        <dbReference type="Rhea" id="RHEA:23676"/>
        <dbReference type="ChEBI" id="CHEBI:15378"/>
        <dbReference type="ChEBI" id="CHEBI:30616"/>
        <dbReference type="ChEBI" id="CHEBI:43474"/>
        <dbReference type="ChEBI" id="CHEBI:57791"/>
        <dbReference type="ChEBI" id="CHEBI:83900"/>
        <dbReference type="ChEBI" id="CHEBI:83905"/>
        <dbReference type="ChEBI" id="CHEBI:456216"/>
        <dbReference type="EC" id="6.3.2.13"/>
    </reaction>
</comment>
<dbReference type="GO" id="GO:0016874">
    <property type="term" value="F:ligase activity"/>
    <property type="evidence" value="ECO:0007669"/>
    <property type="project" value="UniProtKB-KW"/>
</dbReference>
<proteinExistence type="inferred from homology"/>
<evidence type="ECO:0000256" key="4">
    <source>
        <dbReference type="ARBA" id="ARBA00022741"/>
    </source>
</evidence>
<evidence type="ECO:0000259" key="11">
    <source>
        <dbReference type="Pfam" id="PF02875"/>
    </source>
</evidence>
<dbReference type="InterPro" id="IPR036565">
    <property type="entry name" value="Mur-like_cat_sf"/>
</dbReference>